<evidence type="ECO:0000259" key="1">
    <source>
        <dbReference type="PROSITE" id="PS51671"/>
    </source>
</evidence>
<dbReference type="InterPro" id="IPR045865">
    <property type="entry name" value="ACT-like_dom_sf"/>
</dbReference>
<dbReference type="HOGENOM" id="CLU_095322_1_1_0"/>
<dbReference type="InterPro" id="IPR050990">
    <property type="entry name" value="UPF0237/GcvR_regulator"/>
</dbReference>
<reference evidence="2 3" key="1">
    <citation type="journal article" date="2013" name="Front. Microbiol.">
        <title>The genome of Nitrospina gracilis illuminates the metabolism and evolution of the major marine nitrite oxidizer.</title>
        <authorList>
            <person name="Luecker S."/>
            <person name="Nowka B."/>
            <person name="Rattei T."/>
            <person name="Spieck E."/>
            <person name="and Daims H."/>
        </authorList>
    </citation>
    <scope>NUCLEOTIDE SEQUENCE [LARGE SCALE GENOMIC DNA]</scope>
    <source>
        <strain evidence="2 3">3/211</strain>
    </source>
</reference>
<evidence type="ECO:0000313" key="3">
    <source>
        <dbReference type="Proteomes" id="UP000011704"/>
    </source>
</evidence>
<organism evidence="2 3">
    <name type="scientific">Nitrospina gracilis (strain 3/211)</name>
    <dbReference type="NCBI Taxonomy" id="1266370"/>
    <lineage>
        <taxon>Bacteria</taxon>
        <taxon>Pseudomonadati</taxon>
        <taxon>Nitrospinota/Tectimicrobiota group</taxon>
        <taxon>Nitrospinota</taxon>
        <taxon>Nitrospinia</taxon>
        <taxon>Nitrospinales</taxon>
        <taxon>Nitrospinaceae</taxon>
        <taxon>Nitrospina</taxon>
    </lineage>
</organism>
<dbReference type="OrthoDB" id="12860at2"/>
<dbReference type="Proteomes" id="UP000011704">
    <property type="component" value="Unassembled WGS sequence"/>
</dbReference>
<dbReference type="PANTHER" id="PTHR34875">
    <property type="entry name" value="UPF0237 PROTEIN MJ1558"/>
    <property type="match status" value="1"/>
</dbReference>
<dbReference type="Pfam" id="PF01842">
    <property type="entry name" value="ACT"/>
    <property type="match status" value="1"/>
</dbReference>
<proteinExistence type="predicted"/>
<sequence>MANWYMLTLVGRDGPGIVAAVSRVLYENGGNIGEASMARLGGNFSMMLMVECPLELNELETRLQPAVEPWNLMVHLDAIDADLHHHVEPDVKISIYGADRAGIVAAATSALAEAGLNIFNLETDVGGTEAEPIFIMHIEGVAERGLPPLEAACQTLSRDQQVETHLSPIDTLMG</sequence>
<dbReference type="RefSeq" id="WP_005006518.1">
    <property type="nucleotide sequence ID" value="NZ_HG422173.1"/>
</dbReference>
<dbReference type="AlphaFoldDB" id="M1YH43"/>
<dbReference type="PROSITE" id="PS51671">
    <property type="entry name" value="ACT"/>
    <property type="match status" value="2"/>
</dbReference>
<protein>
    <recommendedName>
        <fullName evidence="1">ACT domain-containing protein</fullName>
    </recommendedName>
</protein>
<dbReference type="SUPFAM" id="SSF55021">
    <property type="entry name" value="ACT-like"/>
    <property type="match status" value="2"/>
</dbReference>
<dbReference type="STRING" id="1266370.NITGR_170026"/>
<dbReference type="Pfam" id="PF13740">
    <property type="entry name" value="ACT_6"/>
    <property type="match status" value="1"/>
</dbReference>
<name>M1YH43_NITG3</name>
<comment type="caution">
    <text evidence="2">The sequence shown here is derived from an EMBL/GenBank/DDBJ whole genome shotgun (WGS) entry which is preliminary data.</text>
</comment>
<dbReference type="InParanoid" id="M1YH43"/>
<gene>
    <name evidence="2" type="ORF">NITGR_170026</name>
</gene>
<keyword evidence="3" id="KW-1185">Reference proteome</keyword>
<dbReference type="InterPro" id="IPR002912">
    <property type="entry name" value="ACT_dom"/>
</dbReference>
<dbReference type="FunCoup" id="M1YH43">
    <property type="interactions" value="5"/>
</dbReference>
<feature type="domain" description="ACT" evidence="1">
    <location>
        <begin position="92"/>
        <end position="167"/>
    </location>
</feature>
<dbReference type="PANTHER" id="PTHR34875:SF6">
    <property type="entry name" value="UPF0237 PROTEIN MJ1558"/>
    <property type="match status" value="1"/>
</dbReference>
<evidence type="ECO:0000313" key="2">
    <source>
        <dbReference type="EMBL" id="CCQ89769.1"/>
    </source>
</evidence>
<accession>M1YH43</accession>
<dbReference type="EMBL" id="CAQJ01000019">
    <property type="protein sequence ID" value="CCQ89769.1"/>
    <property type="molecule type" value="Genomic_DNA"/>
</dbReference>
<feature type="domain" description="ACT" evidence="1">
    <location>
        <begin position="6"/>
        <end position="90"/>
    </location>
</feature>
<dbReference type="Gene3D" id="3.30.70.260">
    <property type="match status" value="2"/>
</dbReference>